<evidence type="ECO:0000313" key="2">
    <source>
        <dbReference type="Proteomes" id="UP000222542"/>
    </source>
</evidence>
<sequence>MTLATAKEAEELKKTKTLDQQEQLCELSRAIVVLSLAFVDEMLHKLEKEIDDYDATIGDRLRLLDRDIAAVGIDENGIASVVHGSSNMHQPEDGLEDEQTDLEVELMSKYLN</sequence>
<organism evidence="1 2">
    <name type="scientific">Capsicum annuum</name>
    <name type="common">Capsicum pepper</name>
    <dbReference type="NCBI Taxonomy" id="4072"/>
    <lineage>
        <taxon>Eukaryota</taxon>
        <taxon>Viridiplantae</taxon>
        <taxon>Streptophyta</taxon>
        <taxon>Embryophyta</taxon>
        <taxon>Tracheophyta</taxon>
        <taxon>Spermatophyta</taxon>
        <taxon>Magnoliopsida</taxon>
        <taxon>eudicotyledons</taxon>
        <taxon>Gunneridae</taxon>
        <taxon>Pentapetalae</taxon>
        <taxon>asterids</taxon>
        <taxon>lamiids</taxon>
        <taxon>Solanales</taxon>
        <taxon>Solanaceae</taxon>
        <taxon>Solanoideae</taxon>
        <taxon>Capsiceae</taxon>
        <taxon>Capsicum</taxon>
    </lineage>
</organism>
<dbReference type="Proteomes" id="UP000222542">
    <property type="component" value="Unassembled WGS sequence"/>
</dbReference>
<proteinExistence type="predicted"/>
<dbReference type="SMR" id="A0A2G2YWI1"/>
<accession>A0A2G2YWI1</accession>
<name>A0A2G2YWI1_CAPAN</name>
<dbReference type="AlphaFoldDB" id="A0A2G2YWI1"/>
<comment type="caution">
    <text evidence="1">The sequence shown here is derived from an EMBL/GenBank/DDBJ whole genome shotgun (WGS) entry which is preliminary data.</text>
</comment>
<evidence type="ECO:0000313" key="1">
    <source>
        <dbReference type="EMBL" id="PHT74102.1"/>
    </source>
</evidence>
<dbReference type="EMBL" id="AYRZ02000008">
    <property type="protein sequence ID" value="PHT74102.1"/>
    <property type="molecule type" value="Genomic_DNA"/>
</dbReference>
<protein>
    <submittedName>
        <fullName evidence="1">Uncharacterized protein</fullName>
    </submittedName>
</protein>
<keyword evidence="2" id="KW-1185">Reference proteome</keyword>
<dbReference type="STRING" id="4072.A0A2G2YWI1"/>
<reference evidence="1 2" key="1">
    <citation type="journal article" date="2014" name="Nat. Genet.">
        <title>Genome sequence of the hot pepper provides insights into the evolution of pungency in Capsicum species.</title>
        <authorList>
            <person name="Kim S."/>
            <person name="Park M."/>
            <person name="Yeom S.I."/>
            <person name="Kim Y.M."/>
            <person name="Lee J.M."/>
            <person name="Lee H.A."/>
            <person name="Seo E."/>
            <person name="Choi J."/>
            <person name="Cheong K."/>
            <person name="Kim K.T."/>
            <person name="Jung K."/>
            <person name="Lee G.W."/>
            <person name="Oh S.K."/>
            <person name="Bae C."/>
            <person name="Kim S.B."/>
            <person name="Lee H.Y."/>
            <person name="Kim S.Y."/>
            <person name="Kim M.S."/>
            <person name="Kang B.C."/>
            <person name="Jo Y.D."/>
            <person name="Yang H.B."/>
            <person name="Jeong H.J."/>
            <person name="Kang W.H."/>
            <person name="Kwon J.K."/>
            <person name="Shin C."/>
            <person name="Lim J.Y."/>
            <person name="Park J.H."/>
            <person name="Huh J.H."/>
            <person name="Kim J.S."/>
            <person name="Kim B.D."/>
            <person name="Cohen O."/>
            <person name="Paran I."/>
            <person name="Suh M.C."/>
            <person name="Lee S.B."/>
            <person name="Kim Y.K."/>
            <person name="Shin Y."/>
            <person name="Noh S.J."/>
            <person name="Park J."/>
            <person name="Seo Y.S."/>
            <person name="Kwon S.Y."/>
            <person name="Kim H.A."/>
            <person name="Park J.M."/>
            <person name="Kim H.J."/>
            <person name="Choi S.B."/>
            <person name="Bosland P.W."/>
            <person name="Reeves G."/>
            <person name="Jo S.H."/>
            <person name="Lee B.W."/>
            <person name="Cho H.T."/>
            <person name="Choi H.S."/>
            <person name="Lee M.S."/>
            <person name="Yu Y."/>
            <person name="Do Choi Y."/>
            <person name="Park B.S."/>
            <person name="van Deynze A."/>
            <person name="Ashrafi H."/>
            <person name="Hill T."/>
            <person name="Kim W.T."/>
            <person name="Pai H.S."/>
            <person name="Ahn H.K."/>
            <person name="Yeam I."/>
            <person name="Giovannoni J.J."/>
            <person name="Rose J.K."/>
            <person name="Sorensen I."/>
            <person name="Lee S.J."/>
            <person name="Kim R.W."/>
            <person name="Choi I.Y."/>
            <person name="Choi B.S."/>
            <person name="Lim J.S."/>
            <person name="Lee Y.H."/>
            <person name="Choi D."/>
        </authorList>
    </citation>
    <scope>NUCLEOTIDE SEQUENCE [LARGE SCALE GENOMIC DNA]</scope>
    <source>
        <strain evidence="2">cv. CM334</strain>
    </source>
</reference>
<dbReference type="Gramene" id="PHT74102">
    <property type="protein sequence ID" value="PHT74102"/>
    <property type="gene ID" value="T459_21379"/>
</dbReference>
<reference evidence="1 2" key="2">
    <citation type="journal article" date="2017" name="Genome Biol.">
        <title>New reference genome sequences of hot pepper reveal the massive evolution of plant disease-resistance genes by retroduplication.</title>
        <authorList>
            <person name="Kim S."/>
            <person name="Park J."/>
            <person name="Yeom S.I."/>
            <person name="Kim Y.M."/>
            <person name="Seo E."/>
            <person name="Kim K.T."/>
            <person name="Kim M.S."/>
            <person name="Lee J.M."/>
            <person name="Cheong K."/>
            <person name="Shin H.S."/>
            <person name="Kim S.B."/>
            <person name="Han K."/>
            <person name="Lee J."/>
            <person name="Park M."/>
            <person name="Lee H.A."/>
            <person name="Lee H.Y."/>
            <person name="Lee Y."/>
            <person name="Oh S."/>
            <person name="Lee J.H."/>
            <person name="Choi E."/>
            <person name="Choi E."/>
            <person name="Lee S.E."/>
            <person name="Jeon J."/>
            <person name="Kim H."/>
            <person name="Choi G."/>
            <person name="Song H."/>
            <person name="Lee J."/>
            <person name="Lee S.C."/>
            <person name="Kwon J.K."/>
            <person name="Lee H.Y."/>
            <person name="Koo N."/>
            <person name="Hong Y."/>
            <person name="Kim R.W."/>
            <person name="Kang W.H."/>
            <person name="Huh J.H."/>
            <person name="Kang B.C."/>
            <person name="Yang T.J."/>
            <person name="Lee Y.H."/>
            <person name="Bennetzen J.L."/>
            <person name="Choi D."/>
        </authorList>
    </citation>
    <scope>NUCLEOTIDE SEQUENCE [LARGE SCALE GENOMIC DNA]</scope>
    <source>
        <strain evidence="2">cv. CM334</strain>
    </source>
</reference>
<gene>
    <name evidence="1" type="ORF">T459_21379</name>
</gene>